<keyword evidence="3 11" id="KW-0812">Transmembrane</keyword>
<accession>A0A4D6HEZ3</accession>
<dbReference type="Gene3D" id="3.30.2010.10">
    <property type="entry name" value="Metalloproteases ('zincins'), catalytic domain"/>
    <property type="match status" value="1"/>
</dbReference>
<dbReference type="OrthoDB" id="28389at2157"/>
<evidence type="ECO:0000256" key="5">
    <source>
        <dbReference type="ARBA" id="ARBA00022801"/>
    </source>
</evidence>
<organism evidence="13 14">
    <name type="scientific">Halapricum salinum</name>
    <dbReference type="NCBI Taxonomy" id="1457250"/>
    <lineage>
        <taxon>Archaea</taxon>
        <taxon>Methanobacteriati</taxon>
        <taxon>Methanobacteriota</taxon>
        <taxon>Stenosarchaea group</taxon>
        <taxon>Halobacteria</taxon>
        <taxon>Halobacteriales</taxon>
        <taxon>Haloarculaceae</taxon>
        <taxon>Halapricum</taxon>
    </lineage>
</organism>
<dbReference type="GO" id="GO:0004222">
    <property type="term" value="F:metalloendopeptidase activity"/>
    <property type="evidence" value="ECO:0007669"/>
    <property type="project" value="InterPro"/>
</dbReference>
<name>A0A4D6HEZ3_9EURY</name>
<evidence type="ECO:0000256" key="11">
    <source>
        <dbReference type="SAM" id="Phobius"/>
    </source>
</evidence>
<dbReference type="AlphaFoldDB" id="A0A4D6HEZ3"/>
<evidence type="ECO:0000256" key="3">
    <source>
        <dbReference type="ARBA" id="ARBA00022692"/>
    </source>
</evidence>
<feature type="transmembrane region" description="Helical" evidence="11">
    <location>
        <begin position="50"/>
        <end position="71"/>
    </location>
</feature>
<keyword evidence="4" id="KW-0479">Metal-binding</keyword>
<comment type="similarity">
    <text evidence="10">Belongs to the peptidase M48 family.</text>
</comment>
<feature type="domain" description="Peptidase M48" evidence="12">
    <location>
        <begin position="118"/>
        <end position="337"/>
    </location>
</feature>
<keyword evidence="8 10" id="KW-0482">Metalloprotease</keyword>
<comment type="cofactor">
    <cofactor evidence="10">
        <name>Zn(2+)</name>
        <dbReference type="ChEBI" id="CHEBI:29105"/>
    </cofactor>
    <text evidence="10">Binds 1 zinc ion per subunit.</text>
</comment>
<evidence type="ECO:0000256" key="6">
    <source>
        <dbReference type="ARBA" id="ARBA00022833"/>
    </source>
</evidence>
<dbReference type="GO" id="GO:0006508">
    <property type="term" value="P:proteolysis"/>
    <property type="evidence" value="ECO:0007669"/>
    <property type="project" value="UniProtKB-KW"/>
</dbReference>
<keyword evidence="2 10" id="KW-0645">Protease</keyword>
<evidence type="ECO:0000256" key="9">
    <source>
        <dbReference type="ARBA" id="ARBA00023136"/>
    </source>
</evidence>
<evidence type="ECO:0000256" key="2">
    <source>
        <dbReference type="ARBA" id="ARBA00022670"/>
    </source>
</evidence>
<evidence type="ECO:0000256" key="10">
    <source>
        <dbReference type="RuleBase" id="RU003983"/>
    </source>
</evidence>
<dbReference type="GeneID" id="39849341"/>
<reference evidence="13 14" key="1">
    <citation type="journal article" date="2019" name="Nat. Commun.">
        <title>A new type of DNA phosphorothioation-based antiviral system in archaea.</title>
        <authorList>
            <person name="Xiong L."/>
            <person name="Liu S."/>
            <person name="Chen S."/>
            <person name="Xiao Y."/>
            <person name="Zhu B."/>
            <person name="Gao Y."/>
            <person name="Zhang Y."/>
            <person name="Chen B."/>
            <person name="Luo J."/>
            <person name="Deng Z."/>
            <person name="Chen X."/>
            <person name="Wang L."/>
            <person name="Chen S."/>
        </authorList>
    </citation>
    <scope>NUCLEOTIDE SEQUENCE [LARGE SCALE GENOMIC DNA]</scope>
    <source>
        <strain evidence="13 14">CBA1105</strain>
    </source>
</reference>
<evidence type="ECO:0000256" key="1">
    <source>
        <dbReference type="ARBA" id="ARBA00022475"/>
    </source>
</evidence>
<dbReference type="InterPro" id="IPR050083">
    <property type="entry name" value="HtpX_protease"/>
</dbReference>
<keyword evidence="14" id="KW-1185">Reference proteome</keyword>
<evidence type="ECO:0000259" key="12">
    <source>
        <dbReference type="Pfam" id="PF01435"/>
    </source>
</evidence>
<feature type="transmembrane region" description="Helical" evidence="11">
    <location>
        <begin position="20"/>
        <end position="44"/>
    </location>
</feature>
<dbReference type="GO" id="GO:0046872">
    <property type="term" value="F:metal ion binding"/>
    <property type="evidence" value="ECO:0007669"/>
    <property type="project" value="UniProtKB-KW"/>
</dbReference>
<keyword evidence="7 11" id="KW-1133">Transmembrane helix</keyword>
<keyword evidence="5 10" id="KW-0378">Hydrolase</keyword>
<keyword evidence="6 10" id="KW-0862">Zinc</keyword>
<dbReference type="Proteomes" id="UP000296706">
    <property type="component" value="Chromosome"/>
</dbReference>
<evidence type="ECO:0000256" key="8">
    <source>
        <dbReference type="ARBA" id="ARBA00023049"/>
    </source>
</evidence>
<protein>
    <submittedName>
        <fullName evidence="13">Peptidase M48 Ste24p</fullName>
    </submittedName>
</protein>
<evidence type="ECO:0000256" key="7">
    <source>
        <dbReference type="ARBA" id="ARBA00022989"/>
    </source>
</evidence>
<evidence type="ECO:0000313" key="13">
    <source>
        <dbReference type="EMBL" id="QCC52589.1"/>
    </source>
</evidence>
<dbReference type="InterPro" id="IPR001915">
    <property type="entry name" value="Peptidase_M48"/>
</dbReference>
<dbReference type="PANTHER" id="PTHR43221:SF2">
    <property type="entry name" value="PROTEASE HTPX HOMOLOG"/>
    <property type="match status" value="1"/>
</dbReference>
<dbReference type="RefSeq" id="WP_079979365.1">
    <property type="nucleotide sequence ID" value="NZ_CP031310.1"/>
</dbReference>
<feature type="transmembrane region" description="Helical" evidence="11">
    <location>
        <begin position="78"/>
        <end position="98"/>
    </location>
</feature>
<keyword evidence="9 11" id="KW-0472">Membrane</keyword>
<dbReference type="PANTHER" id="PTHR43221">
    <property type="entry name" value="PROTEASE HTPX"/>
    <property type="match status" value="1"/>
</dbReference>
<proteinExistence type="inferred from homology"/>
<dbReference type="KEGG" id="hsn:DV733_15735"/>
<dbReference type="STRING" id="1457250.GCA_000755225_02025"/>
<evidence type="ECO:0000313" key="14">
    <source>
        <dbReference type="Proteomes" id="UP000296706"/>
    </source>
</evidence>
<sequence length="343" mass="36856">MKAAPSTDIGSGAARLGRMLAALLVVLAVSTVVVAITTLVLGVVAVPLSLLVGVVVGTLLIPFAENPYLLFSTMLNEPVLTVVLGGLALILVVSLGPVRSEIESFREELGVHGRPSDTDLVRTVTLLSKQADIAEPDVFVTRRRRPESYAIGGRSDGTIVVTSGLLATLSESELRGVLAHEVAHLANGDSRLMGLVLTPTLVIEHFSDRDPPSTRLLLHSIQTFGLPYIGAYLMWALLSVVAPIQRVGNQFGLAVLSREREFAADRAAARLTGEPSALASALETLDSERGRPDEDLRTWRQSASVLDILPADAAETSDNPFRTHPPTDERIRRLRELAAEMER</sequence>
<evidence type="ECO:0000256" key="4">
    <source>
        <dbReference type="ARBA" id="ARBA00022723"/>
    </source>
</evidence>
<gene>
    <name evidence="13" type="ORF">DV733_15735</name>
</gene>
<dbReference type="EMBL" id="CP031310">
    <property type="protein sequence ID" value="QCC52589.1"/>
    <property type="molecule type" value="Genomic_DNA"/>
</dbReference>
<dbReference type="Pfam" id="PF01435">
    <property type="entry name" value="Peptidase_M48"/>
    <property type="match status" value="1"/>
</dbReference>
<keyword evidence="1" id="KW-1003">Cell membrane</keyword>